<feature type="compositionally biased region" description="Basic and acidic residues" evidence="1">
    <location>
        <begin position="365"/>
        <end position="388"/>
    </location>
</feature>
<evidence type="ECO:0000256" key="1">
    <source>
        <dbReference type="SAM" id="MobiDB-lite"/>
    </source>
</evidence>
<feature type="compositionally biased region" description="Basic and acidic residues" evidence="1">
    <location>
        <begin position="496"/>
        <end position="509"/>
    </location>
</feature>
<feature type="region of interest" description="Disordered" evidence="1">
    <location>
        <begin position="402"/>
        <end position="553"/>
    </location>
</feature>
<comment type="caution">
    <text evidence="2">The sequence shown here is derived from an EMBL/GenBank/DDBJ whole genome shotgun (WGS) entry which is preliminary data.</text>
</comment>
<evidence type="ECO:0008006" key="4">
    <source>
        <dbReference type="Google" id="ProtNLM"/>
    </source>
</evidence>
<dbReference type="AlphaFoldDB" id="A0AAD7MFM3"/>
<feature type="region of interest" description="Disordered" evidence="1">
    <location>
        <begin position="328"/>
        <end position="388"/>
    </location>
</feature>
<sequence length="854" mass="95631">MAAPVIFTPPLTNSPWAQFAPWTRQWLNADWEALTVTFSHLVPAPRLSFELTQFAGLVSQYDSSFMKELPILDSTAPSFRTVLGITKDESIISSNEYSKRMHWFAVPLLVRDMLLRVLNPNGAIPALILIESSNWYDTVTTVGGLEEPPTAKKKIKQPEIQAIFNWAKAHTVNVFGRPRVIANLEAAGRCLGFVLTVQVFAFGKNELKEYVTTTVVPNVSETLNDPTVQQQLTGIFGPTAKLDGGRFWGALLLGLCNGATTFLCKRHEWVQPAAGLVLKPLVCFFALHWYAAGNVRFADHTSPFVKLDTEIWTWVIRLALQFSSDAATTVTPTHQPNPPNIVSWQDQPHASHSEPPESPLMPTRADGEESHAPPKRKEPDHLDTDDEPALKKSEAHVLRGVGPWAMPHSGRSSPTSDPFAIGNHDKEKGAEPQDEAQDDDENTTELVKPNAKGKGKQKAEQEGDDEGEQSNSDEGNKDGEDDEESLDPDQDDNGEDTAKPSEPKPEPRKQLARKAKTRAAKKETPQTTSGTPRHRSKKKNSATKPGPQWPQRVQLPGTYAEQQQLRLGPCRLELEQNCPRAPSDQTVHFRVCDPFNKEEYDEVYFRGFESSYRTNHPTLTTMVERQRTHNGHFPLFLPDASNPNRLLRPDDALVSALHKSTLEDFNALTEEAQQDIFRYRNILLDDLGLRTPGDANYVRFGCLADLLRTDVRGGEPVLNFLNNTLPSRSLSLPPGWNALATHKTALTFLDGFPDITDKKVPMEEFNWSIFAIKGANTHMHMDVAATYFACMTGVKVFALAVRRRFPLQIKDEPHGRIDNRRALEGWHSMSANEDVWEYKFFALHPVISWQFGQA</sequence>
<feature type="compositionally biased region" description="Acidic residues" evidence="1">
    <location>
        <begin position="479"/>
        <end position="495"/>
    </location>
</feature>
<feature type="compositionally biased region" description="Polar residues" evidence="1">
    <location>
        <begin position="328"/>
        <end position="346"/>
    </location>
</feature>
<feature type="compositionally biased region" description="Basic residues" evidence="1">
    <location>
        <begin position="510"/>
        <end position="519"/>
    </location>
</feature>
<keyword evidence="3" id="KW-1185">Reference proteome</keyword>
<feature type="compositionally biased region" description="Basic residues" evidence="1">
    <location>
        <begin position="532"/>
        <end position="541"/>
    </location>
</feature>
<name>A0AAD7MFM3_9AGAR</name>
<evidence type="ECO:0000313" key="3">
    <source>
        <dbReference type="Proteomes" id="UP001215280"/>
    </source>
</evidence>
<evidence type="ECO:0000313" key="2">
    <source>
        <dbReference type="EMBL" id="KAJ7714325.1"/>
    </source>
</evidence>
<feature type="compositionally biased region" description="Acidic residues" evidence="1">
    <location>
        <begin position="432"/>
        <end position="443"/>
    </location>
</feature>
<dbReference type="EMBL" id="JARJLG010000373">
    <property type="protein sequence ID" value="KAJ7714325.1"/>
    <property type="molecule type" value="Genomic_DNA"/>
</dbReference>
<dbReference type="Proteomes" id="UP001215280">
    <property type="component" value="Unassembled WGS sequence"/>
</dbReference>
<reference evidence="2" key="1">
    <citation type="submission" date="2023-03" db="EMBL/GenBank/DDBJ databases">
        <title>Massive genome expansion in bonnet fungi (Mycena s.s.) driven by repeated elements and novel gene families across ecological guilds.</title>
        <authorList>
            <consortium name="Lawrence Berkeley National Laboratory"/>
            <person name="Harder C.B."/>
            <person name="Miyauchi S."/>
            <person name="Viragh M."/>
            <person name="Kuo A."/>
            <person name="Thoen E."/>
            <person name="Andreopoulos B."/>
            <person name="Lu D."/>
            <person name="Skrede I."/>
            <person name="Drula E."/>
            <person name="Henrissat B."/>
            <person name="Morin E."/>
            <person name="Kohler A."/>
            <person name="Barry K."/>
            <person name="LaButti K."/>
            <person name="Morin E."/>
            <person name="Salamov A."/>
            <person name="Lipzen A."/>
            <person name="Mereny Z."/>
            <person name="Hegedus B."/>
            <person name="Baldrian P."/>
            <person name="Stursova M."/>
            <person name="Weitz H."/>
            <person name="Taylor A."/>
            <person name="Grigoriev I.V."/>
            <person name="Nagy L.G."/>
            <person name="Martin F."/>
            <person name="Kauserud H."/>
        </authorList>
    </citation>
    <scope>NUCLEOTIDE SEQUENCE</scope>
    <source>
        <strain evidence="2">CBHHK188m</strain>
    </source>
</reference>
<accession>A0AAD7MFM3</accession>
<gene>
    <name evidence="2" type="ORF">DFH07DRAFT_785800</name>
</gene>
<protein>
    <recommendedName>
        <fullName evidence="4">JmjC domain-containing protein</fullName>
    </recommendedName>
</protein>
<proteinExistence type="predicted"/>
<organism evidence="2 3">
    <name type="scientific">Mycena maculata</name>
    <dbReference type="NCBI Taxonomy" id="230809"/>
    <lineage>
        <taxon>Eukaryota</taxon>
        <taxon>Fungi</taxon>
        <taxon>Dikarya</taxon>
        <taxon>Basidiomycota</taxon>
        <taxon>Agaricomycotina</taxon>
        <taxon>Agaricomycetes</taxon>
        <taxon>Agaricomycetidae</taxon>
        <taxon>Agaricales</taxon>
        <taxon>Marasmiineae</taxon>
        <taxon>Mycenaceae</taxon>
        <taxon>Mycena</taxon>
    </lineage>
</organism>